<dbReference type="AlphaFoldDB" id="A0A8C6ADX2"/>
<sequence>MKPSSLTVFLVIFAFGFLTPWVVEGGFRGELDSLRPYAEDCKPGLCPFQRLAKCMSYEPPECRDDWQCPRKQKCCYDRCSRKCMDPVFDQESVKFTPGKCPVVTGHHCPKGLQCCRGVCGNSCVQPVKDKEKTWQDPYPPVS</sequence>
<proteinExistence type="predicted"/>
<dbReference type="GO" id="GO:0005615">
    <property type="term" value="C:extracellular space"/>
    <property type="evidence" value="ECO:0007669"/>
    <property type="project" value="TreeGrafter"/>
</dbReference>
<evidence type="ECO:0000313" key="4">
    <source>
        <dbReference type="Ensembl" id="ENSMMNP00015000011.1"/>
    </source>
</evidence>
<dbReference type="PANTHER" id="PTHR19441">
    <property type="entry name" value="WHEY ACDIC PROTEIN WAP"/>
    <property type="match status" value="1"/>
</dbReference>
<dbReference type="SUPFAM" id="SSF57256">
    <property type="entry name" value="Elafin-like"/>
    <property type="match status" value="1"/>
</dbReference>
<dbReference type="Proteomes" id="UP000694561">
    <property type="component" value="Unplaced"/>
</dbReference>
<reference evidence="4" key="1">
    <citation type="submission" date="2025-08" db="UniProtKB">
        <authorList>
            <consortium name="Ensembl"/>
        </authorList>
    </citation>
    <scope>IDENTIFICATION</scope>
</reference>
<accession>A0A8C6ADX2</accession>
<evidence type="ECO:0000313" key="5">
    <source>
        <dbReference type="Proteomes" id="UP000694561"/>
    </source>
</evidence>
<dbReference type="GO" id="GO:0019731">
    <property type="term" value="P:antibacterial humoral response"/>
    <property type="evidence" value="ECO:0007669"/>
    <property type="project" value="TreeGrafter"/>
</dbReference>
<organism evidence="4 5">
    <name type="scientific">Monodon monoceros</name>
    <name type="common">Narwhal</name>
    <name type="synonym">Ceratodon monodon</name>
    <dbReference type="NCBI Taxonomy" id="40151"/>
    <lineage>
        <taxon>Eukaryota</taxon>
        <taxon>Metazoa</taxon>
        <taxon>Chordata</taxon>
        <taxon>Craniata</taxon>
        <taxon>Vertebrata</taxon>
        <taxon>Euteleostomi</taxon>
        <taxon>Mammalia</taxon>
        <taxon>Eutheria</taxon>
        <taxon>Laurasiatheria</taxon>
        <taxon>Artiodactyla</taxon>
        <taxon>Whippomorpha</taxon>
        <taxon>Cetacea</taxon>
        <taxon>Odontoceti</taxon>
        <taxon>Monodontidae</taxon>
        <taxon>Monodon</taxon>
    </lineage>
</organism>
<dbReference type="InterPro" id="IPR008197">
    <property type="entry name" value="WAP_dom"/>
</dbReference>
<feature type="domain" description="WAP" evidence="3">
    <location>
        <begin position="39"/>
        <end position="87"/>
    </location>
</feature>
<reference evidence="4" key="2">
    <citation type="submission" date="2025-09" db="UniProtKB">
        <authorList>
            <consortium name="Ensembl"/>
        </authorList>
    </citation>
    <scope>IDENTIFICATION</scope>
</reference>
<evidence type="ECO:0000256" key="2">
    <source>
        <dbReference type="SAM" id="SignalP"/>
    </source>
</evidence>
<dbReference type="SMART" id="SM00217">
    <property type="entry name" value="WAP"/>
    <property type="match status" value="2"/>
</dbReference>
<dbReference type="InterPro" id="IPR050514">
    <property type="entry name" value="WAP_four-disulfide_core"/>
</dbReference>
<keyword evidence="2" id="KW-0732">Signal</keyword>
<feature type="signal peptide" evidence="2">
    <location>
        <begin position="1"/>
        <end position="25"/>
    </location>
</feature>
<dbReference type="GO" id="GO:0004867">
    <property type="term" value="F:serine-type endopeptidase inhibitor activity"/>
    <property type="evidence" value="ECO:0007669"/>
    <property type="project" value="TreeGrafter"/>
</dbReference>
<evidence type="ECO:0000259" key="3">
    <source>
        <dbReference type="PROSITE" id="PS51390"/>
    </source>
</evidence>
<protein>
    <recommendedName>
        <fullName evidence="3">WAP domain-containing protein</fullName>
    </recommendedName>
</protein>
<dbReference type="InterPro" id="IPR036645">
    <property type="entry name" value="Elafin-like_sf"/>
</dbReference>
<dbReference type="PRINTS" id="PR00003">
    <property type="entry name" value="4DISULPHCORE"/>
</dbReference>
<dbReference type="Pfam" id="PF00095">
    <property type="entry name" value="WAP"/>
    <property type="match status" value="1"/>
</dbReference>
<dbReference type="PANTHER" id="PTHR19441:SF13">
    <property type="entry name" value="WAP DOMAIN-CONTAINING PROTEIN"/>
    <property type="match status" value="1"/>
</dbReference>
<evidence type="ECO:0000256" key="1">
    <source>
        <dbReference type="ARBA" id="ARBA00022690"/>
    </source>
</evidence>
<feature type="chain" id="PRO_5034513699" description="WAP domain-containing protein" evidence="2">
    <location>
        <begin position="26"/>
        <end position="142"/>
    </location>
</feature>
<name>A0A8C6ADX2_MONMO</name>
<dbReference type="Ensembl" id="ENSMMNT00015000021.1">
    <property type="protein sequence ID" value="ENSMMNP00015000011.1"/>
    <property type="gene ID" value="ENSMMNG00015000019.1"/>
</dbReference>
<keyword evidence="5" id="KW-1185">Reference proteome</keyword>
<dbReference type="PROSITE" id="PS51390">
    <property type="entry name" value="WAP"/>
    <property type="match status" value="1"/>
</dbReference>
<dbReference type="GO" id="GO:0045087">
    <property type="term" value="P:innate immune response"/>
    <property type="evidence" value="ECO:0007669"/>
    <property type="project" value="TreeGrafter"/>
</dbReference>
<dbReference type="GeneTree" id="ENSGT00940000165647"/>
<dbReference type="Gene3D" id="4.10.75.10">
    <property type="entry name" value="Elafin-like"/>
    <property type="match status" value="1"/>
</dbReference>
<keyword evidence="1" id="KW-0646">Protease inhibitor</keyword>